<sequence>MRVATIFNAALSLAMYGLALASDSSTEETVPEVVATAAFPEDNAFSQVVNGEKNRITISVENKSGRNTTLLNIGGAFLNADSNAVLKNLTGSKYGIPLLENVKLQIPFSFHSEYHHRLNLWLEHRTEDGTFKVEAFDSIVTVVDPELSIFDLKLLSTYAIVAAMFAGLAYLAYTTFVPQSKKTRAKKPTTDAVSAPVGAVTATGAGGYQEEWIPEHHLRKTKSSKKPSGALSGTSGDEFSGVETTGTEGKKRKGRK</sequence>
<keyword evidence="3 11" id="KW-0732">Signal</keyword>
<evidence type="ECO:0000256" key="9">
    <source>
        <dbReference type="SAM" id="MobiDB-lite"/>
    </source>
</evidence>
<evidence type="ECO:0000256" key="2">
    <source>
        <dbReference type="ARBA" id="ARBA00022692"/>
    </source>
</evidence>
<dbReference type="OrthoDB" id="1926781at2759"/>
<dbReference type="PANTHER" id="PTHR12924:SF0">
    <property type="entry name" value="TRANSLOCON-ASSOCIATED PROTEIN SUBUNIT ALPHA"/>
    <property type="match status" value="1"/>
</dbReference>
<dbReference type="AlphaFoldDB" id="A0A0D2MQS8"/>
<evidence type="ECO:0000256" key="3">
    <source>
        <dbReference type="ARBA" id="ARBA00022729"/>
    </source>
</evidence>
<protein>
    <recommendedName>
        <fullName evidence="14">Translocon-associated protein subunit alpha</fullName>
    </recommendedName>
</protein>
<evidence type="ECO:0000256" key="7">
    <source>
        <dbReference type="ARBA" id="ARBA00037565"/>
    </source>
</evidence>
<feature type="region of interest" description="Disordered" evidence="9">
    <location>
        <begin position="208"/>
        <end position="256"/>
    </location>
</feature>
<dbReference type="InterPro" id="IPR005595">
    <property type="entry name" value="TRAP_alpha"/>
</dbReference>
<evidence type="ECO:0008006" key="14">
    <source>
        <dbReference type="Google" id="ProtNLM"/>
    </source>
</evidence>
<evidence type="ECO:0000313" key="12">
    <source>
        <dbReference type="EMBL" id="KJA26363.1"/>
    </source>
</evidence>
<dbReference type="OMA" id="YQEEWIP"/>
<keyword evidence="13" id="KW-1185">Reference proteome</keyword>
<dbReference type="Proteomes" id="UP000054270">
    <property type="component" value="Unassembled WGS sequence"/>
</dbReference>
<reference evidence="13" key="1">
    <citation type="submission" date="2014-04" db="EMBL/GenBank/DDBJ databases">
        <title>Evolutionary Origins and Diversification of the Mycorrhizal Mutualists.</title>
        <authorList>
            <consortium name="DOE Joint Genome Institute"/>
            <consortium name="Mycorrhizal Genomics Consortium"/>
            <person name="Kohler A."/>
            <person name="Kuo A."/>
            <person name="Nagy L.G."/>
            <person name="Floudas D."/>
            <person name="Copeland A."/>
            <person name="Barry K.W."/>
            <person name="Cichocki N."/>
            <person name="Veneault-Fourrey C."/>
            <person name="LaButti K."/>
            <person name="Lindquist E.A."/>
            <person name="Lipzen A."/>
            <person name="Lundell T."/>
            <person name="Morin E."/>
            <person name="Murat C."/>
            <person name="Riley R."/>
            <person name="Ohm R."/>
            <person name="Sun H."/>
            <person name="Tunlid A."/>
            <person name="Henrissat B."/>
            <person name="Grigoriev I.V."/>
            <person name="Hibbett D.S."/>
            <person name="Martin F."/>
        </authorList>
    </citation>
    <scope>NUCLEOTIDE SEQUENCE [LARGE SCALE GENOMIC DNA]</scope>
    <source>
        <strain evidence="13">FD-334 SS-4</strain>
    </source>
</reference>
<keyword evidence="6 10" id="KW-0472">Membrane</keyword>
<comment type="function">
    <text evidence="7">Is probably involved in a pathway contributing to genomic integrity.</text>
</comment>
<dbReference type="EMBL" id="KN817528">
    <property type="protein sequence ID" value="KJA26363.1"/>
    <property type="molecule type" value="Genomic_DNA"/>
</dbReference>
<keyword evidence="4" id="KW-0256">Endoplasmic reticulum</keyword>
<dbReference type="GO" id="GO:0005789">
    <property type="term" value="C:endoplasmic reticulum membrane"/>
    <property type="evidence" value="ECO:0007669"/>
    <property type="project" value="UniProtKB-SubCell"/>
</dbReference>
<dbReference type="PANTHER" id="PTHR12924">
    <property type="entry name" value="TRANSLOCON-ASSOCIATED PROTEIN, ALPHA SUBUNIT"/>
    <property type="match status" value="1"/>
</dbReference>
<evidence type="ECO:0000256" key="4">
    <source>
        <dbReference type="ARBA" id="ARBA00022824"/>
    </source>
</evidence>
<name>A0A0D2MQS8_HYPSF</name>
<dbReference type="Pfam" id="PF03896">
    <property type="entry name" value="TRAP_alpha"/>
    <property type="match status" value="1"/>
</dbReference>
<evidence type="ECO:0000256" key="1">
    <source>
        <dbReference type="ARBA" id="ARBA00004115"/>
    </source>
</evidence>
<evidence type="ECO:0000313" key="13">
    <source>
        <dbReference type="Proteomes" id="UP000054270"/>
    </source>
</evidence>
<organism evidence="12 13">
    <name type="scientific">Hypholoma sublateritium (strain FD-334 SS-4)</name>
    <dbReference type="NCBI Taxonomy" id="945553"/>
    <lineage>
        <taxon>Eukaryota</taxon>
        <taxon>Fungi</taxon>
        <taxon>Dikarya</taxon>
        <taxon>Basidiomycota</taxon>
        <taxon>Agaricomycotina</taxon>
        <taxon>Agaricomycetes</taxon>
        <taxon>Agaricomycetidae</taxon>
        <taxon>Agaricales</taxon>
        <taxon>Agaricineae</taxon>
        <taxon>Strophariaceae</taxon>
        <taxon>Hypholoma</taxon>
    </lineage>
</organism>
<evidence type="ECO:0000256" key="10">
    <source>
        <dbReference type="SAM" id="Phobius"/>
    </source>
</evidence>
<evidence type="ECO:0000256" key="5">
    <source>
        <dbReference type="ARBA" id="ARBA00022989"/>
    </source>
</evidence>
<comment type="subcellular location">
    <subcellularLocation>
        <location evidence="1">Endoplasmic reticulum membrane</location>
        <topology evidence="1">Single-pass type I membrane protein</topology>
    </subcellularLocation>
</comment>
<evidence type="ECO:0000256" key="11">
    <source>
        <dbReference type="SAM" id="SignalP"/>
    </source>
</evidence>
<feature type="signal peptide" evidence="11">
    <location>
        <begin position="1"/>
        <end position="21"/>
    </location>
</feature>
<keyword evidence="2 10" id="KW-0812">Transmembrane</keyword>
<comment type="similarity">
    <text evidence="8">Belongs to the IRC22 family.</text>
</comment>
<evidence type="ECO:0000256" key="8">
    <source>
        <dbReference type="ARBA" id="ARBA00038311"/>
    </source>
</evidence>
<evidence type="ECO:0000256" key="6">
    <source>
        <dbReference type="ARBA" id="ARBA00023136"/>
    </source>
</evidence>
<gene>
    <name evidence="12" type="ORF">HYPSUDRAFT_36670</name>
</gene>
<feature type="transmembrane region" description="Helical" evidence="10">
    <location>
        <begin position="155"/>
        <end position="177"/>
    </location>
</feature>
<feature type="chain" id="PRO_5002259017" description="Translocon-associated protein subunit alpha" evidence="11">
    <location>
        <begin position="22"/>
        <end position="256"/>
    </location>
</feature>
<keyword evidence="5 10" id="KW-1133">Transmembrane helix</keyword>
<accession>A0A0D2MQS8</accession>
<proteinExistence type="inferred from homology"/>